<dbReference type="SMART" id="SM00549">
    <property type="entry name" value="TAFH"/>
    <property type="match status" value="1"/>
</dbReference>
<name>G5B970_HETGA</name>
<feature type="region of interest" description="Disordered" evidence="5">
    <location>
        <begin position="246"/>
        <end position="300"/>
    </location>
</feature>
<keyword evidence="4" id="KW-0539">Nucleus</keyword>
<dbReference type="PANTHER" id="PTHR10379">
    <property type="entry name" value="MTG8 ETO EIGHT TWENTY ONE PROTEIN"/>
    <property type="match status" value="1"/>
</dbReference>
<dbReference type="Gene3D" id="1.20.120.1110">
    <property type="entry name" value="TAFH/NHR1 domain"/>
    <property type="match status" value="1"/>
</dbReference>
<dbReference type="InterPro" id="IPR003894">
    <property type="entry name" value="TAFH_NHR1"/>
</dbReference>
<keyword evidence="2" id="KW-0805">Transcription regulation</keyword>
<sequence>MVGIPGAGAFQLKQIMAVNIKSPKNVRVTFAWLKLNRFLTTLQQLGNDISPEIGEKLRTHVLALVNSTVTIEEFHCKLQEAINFPLRPCVIPFLKSNLPLLQRELLYCARAAKQTPSHYLAQHKHLLLNTSITSSADSSELLMEHYTLEDTGTSHLYRERNKMLAHQEARERHHNLGLNGGYQDELDSGLYAPLCLISLLAGGDGEADGAGLQMARGLPPLVPKLLAGVAYLRQLLRWRSLRSSGLHLPPESPSRSHLRGSAKWLQPPCSQREPGSGGRAPAPCPAELPHQADGKVTANI</sequence>
<comment type="subcellular location">
    <subcellularLocation>
        <location evidence="1">Nucleus</location>
    </subcellularLocation>
</comment>
<evidence type="ECO:0000256" key="3">
    <source>
        <dbReference type="ARBA" id="ARBA00023163"/>
    </source>
</evidence>
<dbReference type="GO" id="GO:0006351">
    <property type="term" value="P:DNA-templated transcription"/>
    <property type="evidence" value="ECO:0007669"/>
    <property type="project" value="InterPro"/>
</dbReference>
<proteinExistence type="predicted"/>
<dbReference type="InterPro" id="IPR013289">
    <property type="entry name" value="CBFA2T1/2/3"/>
</dbReference>
<dbReference type="InParanoid" id="G5B970"/>
<feature type="domain" description="TAFH" evidence="6">
    <location>
        <begin position="23"/>
        <end position="124"/>
    </location>
</feature>
<evidence type="ECO:0000256" key="4">
    <source>
        <dbReference type="ARBA" id="ARBA00023242"/>
    </source>
</evidence>
<evidence type="ECO:0000256" key="5">
    <source>
        <dbReference type="SAM" id="MobiDB-lite"/>
    </source>
</evidence>
<dbReference type="STRING" id="10181.G5B970"/>
<dbReference type="Pfam" id="PF07531">
    <property type="entry name" value="TAFH"/>
    <property type="match status" value="1"/>
</dbReference>
<dbReference type="PRINTS" id="PR01875">
    <property type="entry name" value="ETOFAMILY"/>
</dbReference>
<dbReference type="GO" id="GO:0003714">
    <property type="term" value="F:transcription corepressor activity"/>
    <property type="evidence" value="ECO:0007669"/>
    <property type="project" value="InterPro"/>
</dbReference>
<dbReference type="FunFam" id="1.20.120.1110:FF:000001">
    <property type="entry name" value="RUNX1 translocation partner 1"/>
    <property type="match status" value="1"/>
</dbReference>
<dbReference type="InterPro" id="IPR037249">
    <property type="entry name" value="TAFH/NHR1_dom_sf"/>
</dbReference>
<evidence type="ECO:0000313" key="7">
    <source>
        <dbReference type="EMBL" id="EHB05831.1"/>
    </source>
</evidence>
<dbReference type="Proteomes" id="UP000006813">
    <property type="component" value="Unassembled WGS sequence"/>
</dbReference>
<dbReference type="AlphaFoldDB" id="G5B970"/>
<evidence type="ECO:0000259" key="6">
    <source>
        <dbReference type="PROSITE" id="PS51119"/>
    </source>
</evidence>
<gene>
    <name evidence="7" type="ORF">GW7_18441</name>
</gene>
<dbReference type="PANTHER" id="PTHR10379:SF13">
    <property type="entry name" value="PROTEIN CBFA2T2"/>
    <property type="match status" value="1"/>
</dbReference>
<dbReference type="PROSITE" id="PS51119">
    <property type="entry name" value="TAFH"/>
    <property type="match status" value="1"/>
</dbReference>
<evidence type="ECO:0000313" key="8">
    <source>
        <dbReference type="Proteomes" id="UP000006813"/>
    </source>
</evidence>
<dbReference type="GO" id="GO:0005634">
    <property type="term" value="C:nucleus"/>
    <property type="evidence" value="ECO:0007669"/>
    <property type="project" value="UniProtKB-SubCell"/>
</dbReference>
<reference evidence="7 8" key="1">
    <citation type="journal article" date="2011" name="Nature">
        <title>Genome sequencing reveals insights into physiology and longevity of the naked mole rat.</title>
        <authorList>
            <person name="Kim E.B."/>
            <person name="Fang X."/>
            <person name="Fushan A.A."/>
            <person name="Huang Z."/>
            <person name="Lobanov A.V."/>
            <person name="Han L."/>
            <person name="Marino S.M."/>
            <person name="Sun X."/>
            <person name="Turanov A.A."/>
            <person name="Yang P."/>
            <person name="Yim S.H."/>
            <person name="Zhao X."/>
            <person name="Kasaikina M.V."/>
            <person name="Stoletzki N."/>
            <person name="Peng C."/>
            <person name="Polak P."/>
            <person name="Xiong Z."/>
            <person name="Kiezun A."/>
            <person name="Zhu Y."/>
            <person name="Chen Y."/>
            <person name="Kryukov G.V."/>
            <person name="Zhang Q."/>
            <person name="Peshkin L."/>
            <person name="Yang L."/>
            <person name="Bronson R.T."/>
            <person name="Buffenstein R."/>
            <person name="Wang B."/>
            <person name="Han C."/>
            <person name="Li Q."/>
            <person name="Chen L."/>
            <person name="Zhao W."/>
            <person name="Sunyaev S.R."/>
            <person name="Park T.J."/>
            <person name="Zhang G."/>
            <person name="Wang J."/>
            <person name="Gladyshev V.N."/>
        </authorList>
    </citation>
    <scope>NUCLEOTIDE SEQUENCE [LARGE SCALE GENOMIC DNA]</scope>
</reference>
<protein>
    <submittedName>
        <fullName evidence="7">Protein CBFA2T2</fullName>
    </submittedName>
</protein>
<evidence type="ECO:0000256" key="2">
    <source>
        <dbReference type="ARBA" id="ARBA00023015"/>
    </source>
</evidence>
<accession>G5B970</accession>
<dbReference type="SUPFAM" id="SSF158553">
    <property type="entry name" value="TAFH domain-like"/>
    <property type="match status" value="1"/>
</dbReference>
<keyword evidence="3" id="KW-0804">Transcription</keyword>
<organism evidence="7 8">
    <name type="scientific">Heterocephalus glaber</name>
    <name type="common">Naked mole rat</name>
    <dbReference type="NCBI Taxonomy" id="10181"/>
    <lineage>
        <taxon>Eukaryota</taxon>
        <taxon>Metazoa</taxon>
        <taxon>Chordata</taxon>
        <taxon>Craniata</taxon>
        <taxon>Vertebrata</taxon>
        <taxon>Euteleostomi</taxon>
        <taxon>Mammalia</taxon>
        <taxon>Eutheria</taxon>
        <taxon>Euarchontoglires</taxon>
        <taxon>Glires</taxon>
        <taxon>Rodentia</taxon>
        <taxon>Hystricomorpha</taxon>
        <taxon>Bathyergidae</taxon>
        <taxon>Heterocephalus</taxon>
    </lineage>
</organism>
<dbReference type="EMBL" id="JH169046">
    <property type="protein sequence ID" value="EHB05831.1"/>
    <property type="molecule type" value="Genomic_DNA"/>
</dbReference>
<evidence type="ECO:0000256" key="1">
    <source>
        <dbReference type="ARBA" id="ARBA00004123"/>
    </source>
</evidence>